<dbReference type="CDD" id="cd07990">
    <property type="entry name" value="LPLAT_LCLAT1-like"/>
    <property type="match status" value="1"/>
</dbReference>
<dbReference type="NCBIfam" id="NF010621">
    <property type="entry name" value="PRK14014.1"/>
    <property type="match status" value="1"/>
</dbReference>
<dbReference type="Proteomes" id="UP001166251">
    <property type="component" value="Unassembled WGS sequence"/>
</dbReference>
<dbReference type="PANTHER" id="PTHR10983">
    <property type="entry name" value="1-ACYLGLYCEROL-3-PHOSPHATE ACYLTRANSFERASE-RELATED"/>
    <property type="match status" value="1"/>
</dbReference>
<evidence type="ECO:0000313" key="3">
    <source>
        <dbReference type="EMBL" id="MBW8189904.1"/>
    </source>
</evidence>
<feature type="transmembrane region" description="Helical" evidence="1">
    <location>
        <begin position="12"/>
        <end position="35"/>
    </location>
</feature>
<keyword evidence="3" id="KW-0808">Transferase</keyword>
<gene>
    <name evidence="3" type="ORF">K0504_02555</name>
</gene>
<dbReference type="InterPro" id="IPR002123">
    <property type="entry name" value="Plipid/glycerol_acylTrfase"/>
</dbReference>
<dbReference type="EMBL" id="JAHZSS010000002">
    <property type="protein sequence ID" value="MBW8189904.1"/>
    <property type="molecule type" value="Genomic_DNA"/>
</dbReference>
<comment type="caution">
    <text evidence="3">The sequence shown here is derived from an EMBL/GenBank/DDBJ whole genome shotgun (WGS) entry which is preliminary data.</text>
</comment>
<dbReference type="GO" id="GO:0016746">
    <property type="term" value="F:acyltransferase activity"/>
    <property type="evidence" value="ECO:0007669"/>
    <property type="project" value="UniProtKB-KW"/>
</dbReference>
<dbReference type="RefSeq" id="WP_220102584.1">
    <property type="nucleotide sequence ID" value="NZ_JAHZSS010000002.1"/>
</dbReference>
<keyword evidence="1" id="KW-0472">Membrane</keyword>
<accession>A0ABS7EC45</accession>
<organism evidence="3 4">
    <name type="scientific">Neiella holothuriorum</name>
    <dbReference type="NCBI Taxonomy" id="2870530"/>
    <lineage>
        <taxon>Bacteria</taxon>
        <taxon>Pseudomonadati</taxon>
        <taxon>Pseudomonadota</taxon>
        <taxon>Gammaproteobacteria</taxon>
        <taxon>Alteromonadales</taxon>
        <taxon>Echinimonadaceae</taxon>
        <taxon>Neiella</taxon>
    </lineage>
</organism>
<proteinExistence type="predicted"/>
<keyword evidence="3" id="KW-0012">Acyltransferase</keyword>
<keyword evidence="1" id="KW-0812">Transmembrane</keyword>
<dbReference type="SUPFAM" id="SSF69593">
    <property type="entry name" value="Glycerol-3-phosphate (1)-acyltransferase"/>
    <property type="match status" value="1"/>
</dbReference>
<reference evidence="3" key="1">
    <citation type="submission" date="2021-07" db="EMBL/GenBank/DDBJ databases">
        <title>Neiella marina sp. nov., isolated from the intestinal content of sea cucumber Apostichopus japonicus.</title>
        <authorList>
            <person name="Bai X."/>
        </authorList>
    </citation>
    <scope>NUCLEOTIDE SEQUENCE</scope>
    <source>
        <strain evidence="3">126</strain>
    </source>
</reference>
<feature type="domain" description="Phospholipid/glycerol acyltransferase" evidence="2">
    <location>
        <begin position="88"/>
        <end position="230"/>
    </location>
</feature>
<keyword evidence="1" id="KW-1133">Transmembrane helix</keyword>
<keyword evidence="4" id="KW-1185">Reference proteome</keyword>
<evidence type="ECO:0000259" key="2">
    <source>
        <dbReference type="SMART" id="SM00563"/>
    </source>
</evidence>
<evidence type="ECO:0000256" key="1">
    <source>
        <dbReference type="SAM" id="Phobius"/>
    </source>
</evidence>
<name>A0ABS7EC45_9GAMM</name>
<sequence>MLHRLPVTLKAPVIILLMTINLAFTGSIITIMGLFKLVPISPLQHLWTAVSHLMYRLFIVVNRTIIQLTSNTTWSISYSQPLQQQSWNLVLSNHRSWLDIVVLMQVLGHRLPPPKFFLKHELIWVPFIGIASWALDMPFIRRYSHSFLKKNPHLKGKDIESTRRSCAKFKTTPTTIVNFVEGTRLTTVKRQRQRSPYQHLLKPKAGGIAFTLAAMGEQFENIIDVTLNYPGIDDDQPAFKRVLTGQLSAVQVDINVTPVDEQLIGNYFDDKAFRISFQQRLNERWQAKDEMLSSWQATD</sequence>
<dbReference type="PANTHER" id="PTHR10983:SF16">
    <property type="entry name" value="LYSOCARDIOLIPIN ACYLTRANSFERASE 1"/>
    <property type="match status" value="1"/>
</dbReference>
<protein>
    <submittedName>
        <fullName evidence="3">Acyltransferase</fullName>
    </submittedName>
</protein>
<dbReference type="SMART" id="SM00563">
    <property type="entry name" value="PlsC"/>
    <property type="match status" value="1"/>
</dbReference>
<dbReference type="Pfam" id="PF01553">
    <property type="entry name" value="Acyltransferase"/>
    <property type="match status" value="1"/>
</dbReference>
<evidence type="ECO:0000313" key="4">
    <source>
        <dbReference type="Proteomes" id="UP001166251"/>
    </source>
</evidence>